<organism evidence="2">
    <name type="scientific">Candidatus Kentrum sp. DK</name>
    <dbReference type="NCBI Taxonomy" id="2126562"/>
    <lineage>
        <taxon>Bacteria</taxon>
        <taxon>Pseudomonadati</taxon>
        <taxon>Pseudomonadota</taxon>
        <taxon>Gammaproteobacteria</taxon>
        <taxon>Candidatus Kentrum</taxon>
    </lineage>
</organism>
<accession>A0A450S350</accession>
<gene>
    <name evidence="2" type="ORF">BECKDK2373B_GA0170837_101220</name>
</gene>
<evidence type="ECO:0000259" key="1">
    <source>
        <dbReference type="Pfam" id="PF03807"/>
    </source>
</evidence>
<name>A0A450S350_9GAMM</name>
<feature type="domain" description="Pyrroline-5-carboxylate reductase catalytic N-terminal" evidence="1">
    <location>
        <begin position="18"/>
        <end position="102"/>
    </location>
</feature>
<dbReference type="Gene3D" id="3.40.50.720">
    <property type="entry name" value="NAD(P)-binding Rossmann-like Domain"/>
    <property type="match status" value="1"/>
</dbReference>
<dbReference type="AlphaFoldDB" id="A0A450S350"/>
<dbReference type="EMBL" id="CAADEX010000012">
    <property type="protein sequence ID" value="VFJ46064.1"/>
    <property type="molecule type" value="Genomic_DNA"/>
</dbReference>
<dbReference type="InterPro" id="IPR028939">
    <property type="entry name" value="P5C_Rdtase_cat_N"/>
</dbReference>
<dbReference type="SUPFAM" id="SSF51735">
    <property type="entry name" value="NAD(P)-binding Rossmann-fold domains"/>
    <property type="match status" value="1"/>
</dbReference>
<dbReference type="InterPro" id="IPR036291">
    <property type="entry name" value="NAD(P)-bd_dom_sf"/>
</dbReference>
<dbReference type="Pfam" id="PF03807">
    <property type="entry name" value="F420_oxidored"/>
    <property type="match status" value="1"/>
</dbReference>
<protein>
    <submittedName>
        <fullName evidence="2">Pyrroline-5-carboxylate reductase</fullName>
    </submittedName>
</protein>
<reference evidence="2" key="1">
    <citation type="submission" date="2019-02" db="EMBL/GenBank/DDBJ databases">
        <authorList>
            <person name="Gruber-Vodicka R. H."/>
            <person name="Seah K. B. B."/>
        </authorList>
    </citation>
    <scope>NUCLEOTIDE SEQUENCE</scope>
    <source>
        <strain evidence="2">BECK_DK47</strain>
    </source>
</reference>
<sequence length="253" mass="27367">MALNRLRTRQMTINEDATVGILGAGRLGSAIACRLAPSRHLVIADREENRARRIARALGAEFNTVTGLVTRMPVLFLAMPPEEILSLITTYRTHFRRGALLVNFATTLDTDTLNEALAREDVNAVGAKPVTQATALGSGQEVVFVTACQDTAARGRLARVLAPVGQLIDGNEMNVSEINALATRAALAFAQHLRRSLAARHVPAPLINAAVYSVAVGTILDYPNDNDNPYIRTRLKELAHEHSPYDPVPTDAC</sequence>
<proteinExistence type="predicted"/>
<evidence type="ECO:0000313" key="2">
    <source>
        <dbReference type="EMBL" id="VFJ46064.1"/>
    </source>
</evidence>